<reference evidence="2" key="2">
    <citation type="journal article" date="2018" name="Mol. Plant Microbe Interact.">
        <title>Genome sequence resources for the wheat stripe rust pathogen (Puccinia striiformis f. sp. tritici) and the barley stripe rust pathogen (Puccinia striiformis f. sp. hordei).</title>
        <authorList>
            <person name="Xia C."/>
            <person name="Wang M."/>
            <person name="Yin C."/>
            <person name="Cornejo O.E."/>
            <person name="Hulbert S.H."/>
            <person name="Chen X."/>
        </authorList>
    </citation>
    <scope>NUCLEOTIDE SEQUENCE [LARGE SCALE GENOMIC DNA]</scope>
    <source>
        <strain evidence="2">93-210</strain>
    </source>
</reference>
<reference evidence="1 2" key="3">
    <citation type="journal article" date="2022" name="Microbiol. Spectr.">
        <title>Folding features and dynamics of 3D genome architecture in plant fungal pathogens.</title>
        <authorList>
            <person name="Xia C."/>
        </authorList>
    </citation>
    <scope>NUCLEOTIDE SEQUENCE [LARGE SCALE GENOMIC DNA]</scope>
    <source>
        <strain evidence="1 2">93-210</strain>
    </source>
</reference>
<feature type="non-terminal residue" evidence="1">
    <location>
        <position position="1"/>
    </location>
</feature>
<evidence type="ECO:0000313" key="2">
    <source>
        <dbReference type="Proteomes" id="UP001060170"/>
    </source>
</evidence>
<keyword evidence="2" id="KW-1185">Reference proteome</keyword>
<proteinExistence type="predicted"/>
<sequence>QSSPNTTPNNSSQPRLTGTTKKRAPNWHPSEEAQLAISWVNVSEQPEFAANQTSETFYKKVAVDFNEYTYLKPCTFCKWGPLNTSTLKFSAIYNAIERNPPSGSCAEDWLKAANTIYAEQNKGAAFGSILAWQNLRHCPKRRPDSRPNEGIMPTFNTQSDITMDGFNSSNASFTASGFSTPAASPDSSTRPIGQKAAKKRRIDGYRDDEMLAAANEFASLAKDRLESLNQGNELLQTKLTVSQDRLKLKEKKFKVEEQHRLSEVQLNELKMLRESEDNLDDEAKEVVRLIKKQIKHKWLSSAI</sequence>
<gene>
    <name evidence="1" type="ORF">MJO28_015996</name>
</gene>
<reference evidence="2" key="1">
    <citation type="journal article" date="2018" name="BMC Genomics">
        <title>Genomic insights into host adaptation between the wheat stripe rust pathogen (Puccinia striiformis f. sp. tritici) and the barley stripe rust pathogen (Puccinia striiformis f. sp. hordei).</title>
        <authorList>
            <person name="Xia C."/>
            <person name="Wang M."/>
            <person name="Yin C."/>
            <person name="Cornejo O.E."/>
            <person name="Hulbert S.H."/>
            <person name="Chen X."/>
        </authorList>
    </citation>
    <scope>NUCLEOTIDE SEQUENCE [LARGE SCALE GENOMIC DNA]</scope>
    <source>
        <strain evidence="2">93-210</strain>
    </source>
</reference>
<dbReference type="EMBL" id="CM045881">
    <property type="protein sequence ID" value="KAI7937097.1"/>
    <property type="molecule type" value="Genomic_DNA"/>
</dbReference>
<comment type="caution">
    <text evidence="1">The sequence shown here is derived from an EMBL/GenBank/DDBJ whole genome shotgun (WGS) entry which is preliminary data.</text>
</comment>
<organism evidence="1 2">
    <name type="scientific">Puccinia striiformis f. sp. tritici</name>
    <dbReference type="NCBI Taxonomy" id="168172"/>
    <lineage>
        <taxon>Eukaryota</taxon>
        <taxon>Fungi</taxon>
        <taxon>Dikarya</taxon>
        <taxon>Basidiomycota</taxon>
        <taxon>Pucciniomycotina</taxon>
        <taxon>Pucciniomycetes</taxon>
        <taxon>Pucciniales</taxon>
        <taxon>Pucciniaceae</taxon>
        <taxon>Puccinia</taxon>
    </lineage>
</organism>
<name>A0ACC0DRH3_9BASI</name>
<protein>
    <submittedName>
        <fullName evidence="1">Uncharacterized protein</fullName>
    </submittedName>
</protein>
<evidence type="ECO:0000313" key="1">
    <source>
        <dbReference type="EMBL" id="KAI7937097.1"/>
    </source>
</evidence>
<accession>A0ACC0DRH3</accession>
<dbReference type="Proteomes" id="UP001060170">
    <property type="component" value="Chromosome 17"/>
</dbReference>